<gene>
    <name evidence="8" type="ORF">SAMN04488518_12225</name>
</gene>
<dbReference type="PANTHER" id="PTHR42802">
    <property type="entry name" value="MONOOXYGENASE"/>
    <property type="match status" value="1"/>
</dbReference>
<keyword evidence="5" id="KW-0274">FAD</keyword>
<dbReference type="Pfam" id="PF13434">
    <property type="entry name" value="Lys_Orn_oxgnase"/>
    <property type="match status" value="1"/>
</dbReference>
<dbReference type="RefSeq" id="WP_093524145.1">
    <property type="nucleotide sequence ID" value="NZ_FOSK01000022.1"/>
</dbReference>
<evidence type="ECO:0000256" key="3">
    <source>
        <dbReference type="ARBA" id="ARBA00007588"/>
    </source>
</evidence>
<evidence type="ECO:0000256" key="1">
    <source>
        <dbReference type="ARBA" id="ARBA00001974"/>
    </source>
</evidence>
<reference evidence="8 9" key="1">
    <citation type="submission" date="2016-10" db="EMBL/GenBank/DDBJ databases">
        <authorList>
            <person name="Varghese N."/>
            <person name="Submissions S."/>
        </authorList>
    </citation>
    <scope>NUCLEOTIDE SEQUENCE [LARGE SCALE GENOMIC DNA]</scope>
    <source>
        <strain evidence="8 9">DSM 16392</strain>
    </source>
</reference>
<dbReference type="Proteomes" id="UP000199598">
    <property type="component" value="Unassembled WGS sequence"/>
</dbReference>
<evidence type="ECO:0000313" key="9">
    <source>
        <dbReference type="Proteomes" id="UP000199598"/>
    </source>
</evidence>
<sequence>MSQIVKMPKNTQPVYDLIGLGIGPFNLSVAALAQSSSRIRTAFFDSKSEFSWHQGLMFSRSVLQTSFLKDLVTAVQPTSAYSFMAFLVEKKRFYDFLAGRFTGVTRVEFNEYLAWAAGKMNNLHWNHTAQEISVKDNRLSVAFEDGRVEHTHNLVIGTGMKPFIPQWATAYLGENCFHASSYLNKARQIKNKRIAVIGGGQTGAEIVLDLLTSKQAAPLEVQWISNLPRFSPLEEGGFVDQVFTPAYVQSYQTLPKQSQRQEVVNQKLASDGLTPSTVDELYAEIYRRKHLCADPCTITLLPGRDVKAMEQQGTGYRLTSNSTISGQTETQQADLVILATGAKPALPEFMTPLLPRLSLDENGLPELDASYRLQWDGPRNLQIFGLNLGLSSHGIVDPQMSLMTWRSATILNAVVGEPLFDLEEDNELIDWPSVPRAEILNQVIPA</sequence>
<protein>
    <submittedName>
        <fullName evidence="8">Lysine N6-hydroxylase</fullName>
    </submittedName>
</protein>
<comment type="cofactor">
    <cofactor evidence="1">
        <name>FAD</name>
        <dbReference type="ChEBI" id="CHEBI:57692"/>
    </cofactor>
</comment>
<keyword evidence="9" id="KW-1185">Reference proteome</keyword>
<dbReference type="InterPro" id="IPR036188">
    <property type="entry name" value="FAD/NAD-bd_sf"/>
</dbReference>
<dbReference type="PRINTS" id="PR00368">
    <property type="entry name" value="FADPNR"/>
</dbReference>
<dbReference type="Gene3D" id="3.50.50.60">
    <property type="entry name" value="FAD/NAD(P)-binding domain"/>
    <property type="match status" value="1"/>
</dbReference>
<evidence type="ECO:0000313" key="8">
    <source>
        <dbReference type="EMBL" id="SFL21025.1"/>
    </source>
</evidence>
<dbReference type="SUPFAM" id="SSF51905">
    <property type="entry name" value="FAD/NAD(P)-binding domain"/>
    <property type="match status" value="2"/>
</dbReference>
<evidence type="ECO:0000256" key="5">
    <source>
        <dbReference type="ARBA" id="ARBA00022827"/>
    </source>
</evidence>
<evidence type="ECO:0000256" key="2">
    <source>
        <dbReference type="ARBA" id="ARBA00004924"/>
    </source>
</evidence>
<evidence type="ECO:0000256" key="4">
    <source>
        <dbReference type="ARBA" id="ARBA00022630"/>
    </source>
</evidence>
<dbReference type="EMBL" id="FOSK01000022">
    <property type="protein sequence ID" value="SFL21025.1"/>
    <property type="molecule type" value="Genomic_DNA"/>
</dbReference>
<dbReference type="PANTHER" id="PTHR42802:SF1">
    <property type="entry name" value="L-ORNITHINE N(5)-MONOOXYGENASE"/>
    <property type="match status" value="1"/>
</dbReference>
<evidence type="ECO:0000256" key="6">
    <source>
        <dbReference type="ARBA" id="ARBA00022857"/>
    </source>
</evidence>
<comment type="caution">
    <text evidence="8">The sequence shown here is derived from an EMBL/GenBank/DDBJ whole genome shotgun (WGS) entry which is preliminary data.</text>
</comment>
<comment type="similarity">
    <text evidence="3">Belongs to the lysine N(6)-hydroxylase/L-ornithine N(5)-oxygenase family.</text>
</comment>
<accession>A0A1I4FT82</accession>
<keyword evidence="7" id="KW-0560">Oxidoreductase</keyword>
<name>A0A1I4FT82_9HYPH</name>
<proteinExistence type="inferred from homology"/>
<dbReference type="InterPro" id="IPR025700">
    <property type="entry name" value="Lys/Orn_oxygenase"/>
</dbReference>
<keyword evidence="6" id="KW-0521">NADP</keyword>
<keyword evidence="4" id="KW-0285">Flavoprotein</keyword>
<evidence type="ECO:0000256" key="7">
    <source>
        <dbReference type="ARBA" id="ARBA00023002"/>
    </source>
</evidence>
<organism evidence="8 9">
    <name type="scientific">Pseudovibrio ascidiaceicola</name>
    <dbReference type="NCBI Taxonomy" id="285279"/>
    <lineage>
        <taxon>Bacteria</taxon>
        <taxon>Pseudomonadati</taxon>
        <taxon>Pseudomonadota</taxon>
        <taxon>Alphaproteobacteria</taxon>
        <taxon>Hyphomicrobiales</taxon>
        <taxon>Stappiaceae</taxon>
        <taxon>Pseudovibrio</taxon>
    </lineage>
</organism>
<comment type="pathway">
    <text evidence="2">Siderophore biosynthesis.</text>
</comment>